<comment type="catalytic activity">
    <reaction evidence="1">
        <text>Endohydrolysis of (1-&gt;3)- or (1-&gt;4)-linkages in beta-D-glucans when the glucose residue whose reducing group is involved in the linkage to be hydrolyzed is itself substituted at C-3.</text>
        <dbReference type="EC" id="3.2.1.6"/>
    </reaction>
</comment>
<protein>
    <recommendedName>
        <fullName evidence="4">endo-1,3(4)-beta-glucanase</fullName>
        <ecNumber evidence="4">3.2.1.6</ecNumber>
    </recommendedName>
</protein>
<dbReference type="GO" id="GO:0030245">
    <property type="term" value="P:cellulose catabolic process"/>
    <property type="evidence" value="ECO:0007669"/>
    <property type="project" value="UniProtKB-KW"/>
</dbReference>
<dbReference type="GO" id="GO:0005886">
    <property type="term" value="C:plasma membrane"/>
    <property type="evidence" value="ECO:0007669"/>
    <property type="project" value="UniProtKB-SubCell"/>
</dbReference>
<dbReference type="PANTHER" id="PTHR10963">
    <property type="entry name" value="GLYCOSYL HYDROLASE-RELATED"/>
    <property type="match status" value="1"/>
</dbReference>
<feature type="chain" id="PRO_5009534886" description="endo-1,3(4)-beta-glucanase" evidence="17">
    <location>
        <begin position="25"/>
        <end position="667"/>
    </location>
</feature>
<dbReference type="STRING" id="109264.A0A1F8AHD6"/>
<evidence type="ECO:0000256" key="1">
    <source>
        <dbReference type="ARBA" id="ARBA00000124"/>
    </source>
</evidence>
<dbReference type="GO" id="GO:0098552">
    <property type="term" value="C:side of membrane"/>
    <property type="evidence" value="ECO:0007669"/>
    <property type="project" value="UniProtKB-KW"/>
</dbReference>
<dbReference type="Gene3D" id="2.60.120.200">
    <property type="match status" value="1"/>
</dbReference>
<dbReference type="GO" id="GO:0052861">
    <property type="term" value="F:endo-1,3(4)-beta-glucanase activity"/>
    <property type="evidence" value="ECO:0007669"/>
    <property type="project" value="UniProtKB-EC"/>
</dbReference>
<feature type="region of interest" description="Disordered" evidence="16">
    <location>
        <begin position="352"/>
        <end position="425"/>
    </location>
</feature>
<keyword evidence="15" id="KW-0624">Polysaccharide degradation</keyword>
<dbReference type="PANTHER" id="PTHR10963:SF58">
    <property type="entry name" value="ENDO-1,3(4)-BETA-GLUCANASE XGEA"/>
    <property type="match status" value="1"/>
</dbReference>
<keyword evidence="10" id="KW-0472">Membrane</keyword>
<evidence type="ECO:0000256" key="6">
    <source>
        <dbReference type="ARBA" id="ARBA00022622"/>
    </source>
</evidence>
<evidence type="ECO:0000256" key="4">
    <source>
        <dbReference type="ARBA" id="ARBA00012599"/>
    </source>
</evidence>
<keyword evidence="13" id="KW-0449">Lipoprotein</keyword>
<comment type="subcellular location">
    <subcellularLocation>
        <location evidence="2">Cell membrane</location>
        <topology evidence="2">Lipid-anchor</topology>
        <topology evidence="2">GPI-anchor</topology>
    </subcellularLocation>
</comment>
<sequence>MSSSSFVWTVGSIALSSLITPTIADGAGSRYQLIEAWQGEKFLDHFNFFSGADPTNGFVTYTNQSYAESSGLIQVTDSGSFYMGVDYKTELSPNGPGRESVRIESKEYYDEGLYIIDLQHMPGSVCGTWPAFWSVGPNWPYDGEIDIIEGVNKHEANEIVLHTSGSCALSNENDMTGTMTSNECGEASGTVGCVVKGKTGSSGIPFNEKNGGVYAMEWTSSFVKIWYFARSEIPKSITEGSPDTTAFGTPMAHLQGTCDFGARFKSQKFILDTTFCGDWAGGVFGDSGCPVSDPSNPIQSCVNYVAANPAAFKEAYWEINYIKLFQTGTGHATASIASQAETVTAVASKTTDSVPSATSAPPSDTTAPAPETASAEAPATSSAVPEPASPQTSVASAETTAAPAPSTQTTAAPESPSSDDSDEGADAISETTIYVTETTTICRASTQKGSIQTLGGGETGVSPTSSTVESAATPAAATPTAQEPVASQPGTTVNGGTSIPTDVSPETPAEETPGESSAPTPSAQQPEQSPSSETSIEAGTVPPAASTPAPTDQGNPEGASPVGATESRQAPEPAPTSVAPIRSPSHSSWTIHSSSRVASSSSFASTTTSASRTTSATQEATAPTETDAGASTGTNPESPVFTAGASKSVGISGVAGIVCGVVMAMLA</sequence>
<feature type="region of interest" description="Disordered" evidence="16">
    <location>
        <begin position="450"/>
        <end position="639"/>
    </location>
</feature>
<evidence type="ECO:0000256" key="3">
    <source>
        <dbReference type="ARBA" id="ARBA00006865"/>
    </source>
</evidence>
<dbReference type="EMBL" id="LYCR01000001">
    <property type="protein sequence ID" value="OGM51097.1"/>
    <property type="molecule type" value="Genomic_DNA"/>
</dbReference>
<feature type="signal peptide" evidence="17">
    <location>
        <begin position="1"/>
        <end position="24"/>
    </location>
</feature>
<gene>
    <name evidence="19" type="ORF">ABOM_000123</name>
</gene>
<keyword evidence="7 17" id="KW-0732">Signal</keyword>
<evidence type="ECO:0000256" key="15">
    <source>
        <dbReference type="ARBA" id="ARBA00023326"/>
    </source>
</evidence>
<dbReference type="Pfam" id="PF26113">
    <property type="entry name" value="GH16_XgeA"/>
    <property type="match status" value="1"/>
</dbReference>
<evidence type="ECO:0000256" key="5">
    <source>
        <dbReference type="ARBA" id="ARBA00022475"/>
    </source>
</evidence>
<evidence type="ECO:0000256" key="17">
    <source>
        <dbReference type="SAM" id="SignalP"/>
    </source>
</evidence>
<feature type="domain" description="GH16" evidence="18">
    <location>
        <begin position="24"/>
        <end position="288"/>
    </location>
</feature>
<dbReference type="GeneID" id="34443513"/>
<evidence type="ECO:0000256" key="8">
    <source>
        <dbReference type="ARBA" id="ARBA00022801"/>
    </source>
</evidence>
<evidence type="ECO:0000256" key="9">
    <source>
        <dbReference type="ARBA" id="ARBA00023001"/>
    </source>
</evidence>
<evidence type="ECO:0000256" key="12">
    <source>
        <dbReference type="ARBA" id="ARBA00023277"/>
    </source>
</evidence>
<evidence type="ECO:0000256" key="7">
    <source>
        <dbReference type="ARBA" id="ARBA00022729"/>
    </source>
</evidence>
<dbReference type="RefSeq" id="XP_022394814.1">
    <property type="nucleotide sequence ID" value="XM_022527253.1"/>
</dbReference>
<feature type="compositionally biased region" description="Low complexity" evidence="16">
    <location>
        <begin position="352"/>
        <end position="416"/>
    </location>
</feature>
<feature type="compositionally biased region" description="Low complexity" evidence="16">
    <location>
        <begin position="583"/>
        <end position="622"/>
    </location>
</feature>
<dbReference type="FunFam" id="2.60.120.200:FF:000114">
    <property type="entry name" value="Probable endo-1,3(4)-beta-glucanase NFIA_089530"/>
    <property type="match status" value="1"/>
</dbReference>
<dbReference type="InterPro" id="IPR050546">
    <property type="entry name" value="Glycosyl_Hydrlase_16"/>
</dbReference>
<dbReference type="AlphaFoldDB" id="A0A1F8AHD6"/>
<dbReference type="CDD" id="cd02181">
    <property type="entry name" value="GH16_fungal_Lam16A_glucanase"/>
    <property type="match status" value="1"/>
</dbReference>
<feature type="compositionally biased region" description="Polar residues" evidence="16">
    <location>
        <begin position="488"/>
        <end position="501"/>
    </location>
</feature>
<evidence type="ECO:0000313" key="19">
    <source>
        <dbReference type="EMBL" id="OGM51097.1"/>
    </source>
</evidence>
<evidence type="ECO:0000256" key="16">
    <source>
        <dbReference type="SAM" id="MobiDB-lite"/>
    </source>
</evidence>
<evidence type="ECO:0000259" key="18">
    <source>
        <dbReference type="PROSITE" id="PS51762"/>
    </source>
</evidence>
<keyword evidence="20" id="KW-1185">Reference proteome</keyword>
<dbReference type="SUPFAM" id="SSF49899">
    <property type="entry name" value="Concanavalin A-like lectins/glucanases"/>
    <property type="match status" value="1"/>
</dbReference>
<evidence type="ECO:0000256" key="13">
    <source>
        <dbReference type="ARBA" id="ARBA00023288"/>
    </source>
</evidence>
<reference evidence="19 20" key="1">
    <citation type="journal article" date="2016" name="Genome Biol. Evol.">
        <title>Draft genome sequence of an aflatoxigenic Aspergillus species, A. bombycis.</title>
        <authorList>
            <person name="Moore G.G."/>
            <person name="Mack B.M."/>
            <person name="Beltz S.B."/>
            <person name="Gilbert M.K."/>
        </authorList>
    </citation>
    <scope>NUCLEOTIDE SEQUENCE [LARGE SCALE GENOMIC DNA]</scope>
    <source>
        <strain evidence="20">NRRL 26010</strain>
    </source>
</reference>
<proteinExistence type="inferred from homology"/>
<keyword evidence="14" id="KW-0326">Glycosidase</keyword>
<evidence type="ECO:0000313" key="20">
    <source>
        <dbReference type="Proteomes" id="UP000179179"/>
    </source>
</evidence>
<keyword evidence="5" id="KW-1003">Cell membrane</keyword>
<dbReference type="EC" id="3.2.1.6" evidence="4"/>
<keyword evidence="9" id="KW-0136">Cellulose degradation</keyword>
<comment type="caution">
    <text evidence="19">The sequence shown here is derived from an EMBL/GenBank/DDBJ whole genome shotgun (WGS) entry which is preliminary data.</text>
</comment>
<dbReference type="Proteomes" id="UP000179179">
    <property type="component" value="Unassembled WGS sequence"/>
</dbReference>
<evidence type="ECO:0000256" key="10">
    <source>
        <dbReference type="ARBA" id="ARBA00023136"/>
    </source>
</evidence>
<accession>A0A1F8AHD6</accession>
<name>A0A1F8AHD6_9EURO</name>
<evidence type="ECO:0000256" key="2">
    <source>
        <dbReference type="ARBA" id="ARBA00004609"/>
    </source>
</evidence>
<dbReference type="PROSITE" id="PS51762">
    <property type="entry name" value="GH16_2"/>
    <property type="match status" value="1"/>
</dbReference>
<evidence type="ECO:0000256" key="14">
    <source>
        <dbReference type="ARBA" id="ARBA00023295"/>
    </source>
</evidence>
<keyword evidence="6" id="KW-0336">GPI-anchor</keyword>
<dbReference type="InterPro" id="IPR013320">
    <property type="entry name" value="ConA-like_dom_sf"/>
</dbReference>
<feature type="compositionally biased region" description="Low complexity" evidence="16">
    <location>
        <begin position="461"/>
        <end position="486"/>
    </location>
</feature>
<evidence type="ECO:0000256" key="11">
    <source>
        <dbReference type="ARBA" id="ARBA00023180"/>
    </source>
</evidence>
<dbReference type="OrthoDB" id="192832at2759"/>
<comment type="similarity">
    <text evidence="3">Belongs to the glycosyl hydrolase 16 family.</text>
</comment>
<keyword evidence="11" id="KW-0325">Glycoprotein</keyword>
<organism evidence="19 20">
    <name type="scientific">Aspergillus bombycis</name>
    <dbReference type="NCBI Taxonomy" id="109264"/>
    <lineage>
        <taxon>Eukaryota</taxon>
        <taxon>Fungi</taxon>
        <taxon>Dikarya</taxon>
        <taxon>Ascomycota</taxon>
        <taxon>Pezizomycotina</taxon>
        <taxon>Eurotiomycetes</taxon>
        <taxon>Eurotiomycetidae</taxon>
        <taxon>Eurotiales</taxon>
        <taxon>Aspergillaceae</taxon>
        <taxon>Aspergillus</taxon>
    </lineage>
</organism>
<feature type="compositionally biased region" description="Low complexity" evidence="16">
    <location>
        <begin position="515"/>
        <end position="551"/>
    </location>
</feature>
<keyword evidence="8" id="KW-0378">Hydrolase</keyword>
<dbReference type="InterPro" id="IPR000757">
    <property type="entry name" value="Beta-glucanase-like"/>
</dbReference>
<keyword evidence="12" id="KW-0119">Carbohydrate metabolism</keyword>